<proteinExistence type="predicted"/>
<dbReference type="Pfam" id="PF19775">
    <property type="entry name" value="DUF6261"/>
    <property type="match status" value="1"/>
</dbReference>
<name>A0ABU9N7L7_9FLAO</name>
<accession>A0ABU9N7L7</accession>
<gene>
    <name evidence="1" type="ORF">WFZ85_08080</name>
</gene>
<evidence type="ECO:0000313" key="1">
    <source>
        <dbReference type="EMBL" id="MEM0542573.1"/>
    </source>
</evidence>
<protein>
    <submittedName>
        <fullName evidence="1">DUF6261 family protein</fullName>
    </submittedName>
</protein>
<dbReference type="InterPro" id="IPR046228">
    <property type="entry name" value="DUF6261"/>
</dbReference>
<reference evidence="1 2" key="1">
    <citation type="submission" date="2024-03" db="EMBL/GenBank/DDBJ databases">
        <title>Two novel species of the genus Flavobacterium exhibiting potentially degradation of complex polysaccharides.</title>
        <authorList>
            <person name="Lian X."/>
        </authorList>
    </citation>
    <scope>NUCLEOTIDE SEQUENCE [LARGE SCALE GENOMIC DNA]</scope>
    <source>
        <strain evidence="2">j3</strain>
    </source>
</reference>
<evidence type="ECO:0000313" key="2">
    <source>
        <dbReference type="Proteomes" id="UP001460072"/>
    </source>
</evidence>
<dbReference type="Proteomes" id="UP001460072">
    <property type="component" value="Unassembled WGS sequence"/>
</dbReference>
<organism evidence="1 2">
    <name type="scientific">Flavobacterium aureirubrum</name>
    <dbReference type="NCBI Taxonomy" id="3133147"/>
    <lineage>
        <taxon>Bacteria</taxon>
        <taxon>Pseudomonadati</taxon>
        <taxon>Bacteroidota</taxon>
        <taxon>Flavobacteriia</taxon>
        <taxon>Flavobacteriales</taxon>
        <taxon>Flavobacteriaceae</taxon>
        <taxon>Flavobacterium</taxon>
    </lineage>
</organism>
<dbReference type="RefSeq" id="WP_342695779.1">
    <property type="nucleotide sequence ID" value="NZ_JBCGDO010000008.1"/>
</dbReference>
<comment type="caution">
    <text evidence="1">The sequence shown here is derived from an EMBL/GenBank/DDBJ whole genome shotgun (WGS) entry which is preliminary data.</text>
</comment>
<keyword evidence="2" id="KW-1185">Reference proteome</keyword>
<dbReference type="EMBL" id="JBCGDO010000008">
    <property type="protein sequence ID" value="MEM0542573.1"/>
    <property type="molecule type" value="Genomic_DNA"/>
</dbReference>
<sequence length="241" mass="27278">MNEVNSFAVTKLNNGDFYQFIENSVNIVQTEPLAAGIIAKLAAERPILLDSFKKETLTEDTKQIVLLDERRDRAFTKLRWIVTGYTFDDENVGFSAAANKLMTFIDQHGGGQLIRFNYNKETASISSLVLDVRNHASDELATLQLAPTLDYLETNNNKFKEFYATRNDAAAELTDVPPFYKLRKEATANYKRMTNDLESLQRFVPPADSQKITEVITRLNVEIDKFKLLVPKTPPPTPPTP</sequence>